<dbReference type="PANTHER" id="PTHR10091:SF0">
    <property type="entry name" value="GALACTOSE MUTAROTASE"/>
    <property type="match status" value="1"/>
</dbReference>
<dbReference type="PIRSF" id="PIRSF005096">
    <property type="entry name" value="GALM"/>
    <property type="match status" value="1"/>
</dbReference>
<evidence type="ECO:0000256" key="1">
    <source>
        <dbReference type="ARBA" id="ARBA00005028"/>
    </source>
</evidence>
<dbReference type="RefSeq" id="WP_380601161.1">
    <property type="nucleotide sequence ID" value="NZ_JBHSDU010000014.1"/>
</dbReference>
<keyword evidence="3 5" id="KW-0413">Isomerase</keyword>
<evidence type="ECO:0000256" key="2">
    <source>
        <dbReference type="ARBA" id="ARBA00006206"/>
    </source>
</evidence>
<accession>A0ABV8SWV1</accession>
<sequence>MPVIKDTFGYLQDDRRVDRITLSHPRSGFSVEILEYGARIRAIHFPHPRQGPMNTVLSYASLREYELDTAALGAIIGRCANRTVARAHPEFQLSCNDGKNHLHGGLIGFGRSLWRTVACVDGDLPGVLLKLHSPDGDEGYRGNVSVQMEVRMDSPLSFRTVVTAATDRATPLNLTLHPYFNLTGDPDACIEDHELRLASSTYLPVSPEQIPTGEILAVDGTPFDFRRRTPIGARIHETGGGYDHYCPILPGAAIAAELSSRRSDIHLSVSTNQKGIQFYTGNSLADAMPRRFRARVGLCLEPHGFPNALNEPSFPSIMVQPGETYRHHTRYTFAVAED</sequence>
<dbReference type="InterPro" id="IPR014718">
    <property type="entry name" value="GH-type_carb-bd"/>
</dbReference>
<evidence type="ECO:0000313" key="6">
    <source>
        <dbReference type="EMBL" id="MFC4312079.1"/>
    </source>
</evidence>
<proteinExistence type="inferred from homology"/>
<dbReference type="Gene3D" id="2.70.98.10">
    <property type="match status" value="1"/>
</dbReference>
<keyword evidence="7" id="KW-1185">Reference proteome</keyword>
<dbReference type="SUPFAM" id="SSF74650">
    <property type="entry name" value="Galactose mutarotase-like"/>
    <property type="match status" value="1"/>
</dbReference>
<organism evidence="6 7">
    <name type="scientific">Steroidobacter flavus</name>
    <dbReference type="NCBI Taxonomy" id="1842136"/>
    <lineage>
        <taxon>Bacteria</taxon>
        <taxon>Pseudomonadati</taxon>
        <taxon>Pseudomonadota</taxon>
        <taxon>Gammaproteobacteria</taxon>
        <taxon>Steroidobacterales</taxon>
        <taxon>Steroidobacteraceae</taxon>
        <taxon>Steroidobacter</taxon>
    </lineage>
</organism>
<dbReference type="InterPro" id="IPR015443">
    <property type="entry name" value="Aldose_1-epimerase"/>
</dbReference>
<dbReference type="EC" id="5.1.3.3" evidence="5"/>
<gene>
    <name evidence="6" type="ORF">ACFPN2_23565</name>
</gene>
<dbReference type="InterPro" id="IPR008183">
    <property type="entry name" value="Aldose_1/G6P_1-epimerase"/>
</dbReference>
<dbReference type="Pfam" id="PF01263">
    <property type="entry name" value="Aldose_epim"/>
    <property type="match status" value="1"/>
</dbReference>
<protein>
    <recommendedName>
        <fullName evidence="5">Aldose 1-epimerase</fullName>
        <ecNumber evidence="5">5.1.3.3</ecNumber>
    </recommendedName>
</protein>
<comment type="similarity">
    <text evidence="2 5">Belongs to the aldose epimerase family.</text>
</comment>
<evidence type="ECO:0000256" key="5">
    <source>
        <dbReference type="PIRNR" id="PIRNR005096"/>
    </source>
</evidence>
<dbReference type="EMBL" id="JBHSDU010000014">
    <property type="protein sequence ID" value="MFC4312079.1"/>
    <property type="molecule type" value="Genomic_DNA"/>
</dbReference>
<reference evidence="7" key="1">
    <citation type="journal article" date="2019" name="Int. J. Syst. Evol. Microbiol.">
        <title>The Global Catalogue of Microorganisms (GCM) 10K type strain sequencing project: providing services to taxonomists for standard genome sequencing and annotation.</title>
        <authorList>
            <consortium name="The Broad Institute Genomics Platform"/>
            <consortium name="The Broad Institute Genome Sequencing Center for Infectious Disease"/>
            <person name="Wu L."/>
            <person name="Ma J."/>
        </authorList>
    </citation>
    <scope>NUCLEOTIDE SEQUENCE [LARGE SCALE GENOMIC DNA]</scope>
    <source>
        <strain evidence="7">CGMCC 1.10759</strain>
    </source>
</reference>
<dbReference type="CDD" id="cd09019">
    <property type="entry name" value="galactose_mutarotase_like"/>
    <property type="match status" value="1"/>
</dbReference>
<dbReference type="PANTHER" id="PTHR10091">
    <property type="entry name" value="ALDOSE-1-EPIMERASE"/>
    <property type="match status" value="1"/>
</dbReference>
<dbReference type="Proteomes" id="UP001595904">
    <property type="component" value="Unassembled WGS sequence"/>
</dbReference>
<comment type="caution">
    <text evidence="6">The sequence shown here is derived from an EMBL/GenBank/DDBJ whole genome shotgun (WGS) entry which is preliminary data.</text>
</comment>
<dbReference type="InterPro" id="IPR011013">
    <property type="entry name" value="Gal_mutarotase_sf_dom"/>
</dbReference>
<evidence type="ECO:0000256" key="3">
    <source>
        <dbReference type="ARBA" id="ARBA00023235"/>
    </source>
</evidence>
<evidence type="ECO:0000256" key="4">
    <source>
        <dbReference type="ARBA" id="ARBA00023277"/>
    </source>
</evidence>
<evidence type="ECO:0000313" key="7">
    <source>
        <dbReference type="Proteomes" id="UP001595904"/>
    </source>
</evidence>
<comment type="catalytic activity">
    <reaction evidence="5">
        <text>alpha-D-glucose = beta-D-glucose</text>
        <dbReference type="Rhea" id="RHEA:10264"/>
        <dbReference type="ChEBI" id="CHEBI:15903"/>
        <dbReference type="ChEBI" id="CHEBI:17925"/>
        <dbReference type="EC" id="5.1.3.3"/>
    </reaction>
</comment>
<keyword evidence="4 5" id="KW-0119">Carbohydrate metabolism</keyword>
<name>A0ABV8SWV1_9GAMM</name>
<comment type="pathway">
    <text evidence="1 5">Carbohydrate metabolism; hexose metabolism.</text>
</comment>
<dbReference type="GO" id="GO:0016853">
    <property type="term" value="F:isomerase activity"/>
    <property type="evidence" value="ECO:0007669"/>
    <property type="project" value="UniProtKB-KW"/>
</dbReference>
<dbReference type="InterPro" id="IPR047215">
    <property type="entry name" value="Galactose_mutarotase-like"/>
</dbReference>